<protein>
    <submittedName>
        <fullName evidence="2">Uncharacterized protein</fullName>
    </submittedName>
</protein>
<feature type="region of interest" description="Disordered" evidence="1">
    <location>
        <begin position="1"/>
        <end position="43"/>
    </location>
</feature>
<proteinExistence type="predicted"/>
<organism evidence="2">
    <name type="scientific">Oryza punctata</name>
    <name type="common">Red rice</name>
    <dbReference type="NCBI Taxonomy" id="4537"/>
    <lineage>
        <taxon>Eukaryota</taxon>
        <taxon>Viridiplantae</taxon>
        <taxon>Streptophyta</taxon>
        <taxon>Embryophyta</taxon>
        <taxon>Tracheophyta</taxon>
        <taxon>Spermatophyta</taxon>
        <taxon>Magnoliopsida</taxon>
        <taxon>Liliopsida</taxon>
        <taxon>Poales</taxon>
        <taxon>Poaceae</taxon>
        <taxon>BOP clade</taxon>
        <taxon>Oryzoideae</taxon>
        <taxon>Oryzeae</taxon>
        <taxon>Oryzinae</taxon>
        <taxon>Oryza</taxon>
    </lineage>
</organism>
<dbReference type="EnsemblPlants" id="OPUNC02G34180.1">
    <property type="protein sequence ID" value="OPUNC02G34180.1"/>
    <property type="gene ID" value="OPUNC02G34180"/>
</dbReference>
<evidence type="ECO:0000313" key="2">
    <source>
        <dbReference type="EnsemblPlants" id="OPUNC02G34180.1"/>
    </source>
</evidence>
<evidence type="ECO:0000256" key="1">
    <source>
        <dbReference type="SAM" id="MobiDB-lite"/>
    </source>
</evidence>
<evidence type="ECO:0000313" key="3">
    <source>
        <dbReference type="Proteomes" id="UP000026962"/>
    </source>
</evidence>
<dbReference type="AlphaFoldDB" id="A0A0E0K6S2"/>
<reference evidence="2" key="1">
    <citation type="submission" date="2015-04" db="UniProtKB">
        <authorList>
            <consortium name="EnsemblPlants"/>
        </authorList>
    </citation>
    <scope>IDENTIFICATION</scope>
</reference>
<dbReference type="Proteomes" id="UP000026962">
    <property type="component" value="Chromosome 2"/>
</dbReference>
<keyword evidence="3" id="KW-1185">Reference proteome</keyword>
<dbReference type="Gramene" id="OPUNC02G34180.1">
    <property type="protein sequence ID" value="OPUNC02G34180.1"/>
    <property type="gene ID" value="OPUNC02G34180"/>
</dbReference>
<dbReference type="HOGENOM" id="CLU_2658778_0_0_1"/>
<reference evidence="2" key="2">
    <citation type="submission" date="2018-05" db="EMBL/GenBank/DDBJ databases">
        <title>OpunRS2 (Oryza punctata Reference Sequence Version 2).</title>
        <authorList>
            <person name="Zhang J."/>
            <person name="Kudrna D."/>
            <person name="Lee S."/>
            <person name="Talag J."/>
            <person name="Welchert J."/>
            <person name="Wing R.A."/>
        </authorList>
    </citation>
    <scope>NUCLEOTIDE SEQUENCE [LARGE SCALE GENOMIC DNA]</scope>
</reference>
<sequence>MRLPIRPAGKASPVATAALPPPIPAAGNPSVARSPPTPSARSHSTDILALSMFCVTVANILVLESYGEIVIAHPNS</sequence>
<accession>A0A0E0K6S2</accession>
<name>A0A0E0K6S2_ORYPU</name>